<evidence type="ECO:0000313" key="1">
    <source>
        <dbReference type="EMBL" id="TGO57825.1"/>
    </source>
</evidence>
<proteinExistence type="predicted"/>
<dbReference type="EMBL" id="PQXJ01000193">
    <property type="protein sequence ID" value="TGO57825.1"/>
    <property type="molecule type" value="Genomic_DNA"/>
</dbReference>
<evidence type="ECO:0000313" key="2">
    <source>
        <dbReference type="Proteomes" id="UP000297452"/>
    </source>
</evidence>
<name>A0A4Z1I977_9HELO</name>
<comment type="caution">
    <text evidence="1">The sequence shown here is derived from an EMBL/GenBank/DDBJ whole genome shotgun (WGS) entry which is preliminary data.</text>
</comment>
<accession>A0A4Z1I977</accession>
<sequence>MTKVSFVRANISRASIRRRYSRASDISPESKEITIWHIVQRTDEDSDGIGNCPVIGYFVDVEKKEGKWVRRGQQSDALVGSEITQYSNYEVNAPTPVTR</sequence>
<protein>
    <submittedName>
        <fullName evidence="1">Uncharacterized protein</fullName>
    </submittedName>
</protein>
<gene>
    <name evidence="1" type="ORF">BOTNAR_0193g00200</name>
</gene>
<reference evidence="1 2" key="1">
    <citation type="submission" date="2017-12" db="EMBL/GenBank/DDBJ databases">
        <title>Comparative genomics of Botrytis spp.</title>
        <authorList>
            <person name="Valero-Jimenez C.A."/>
            <person name="Tapia P."/>
            <person name="Veloso J."/>
            <person name="Silva-Moreno E."/>
            <person name="Staats M."/>
            <person name="Valdes J.H."/>
            <person name="Van Kan J.A.L."/>
        </authorList>
    </citation>
    <scope>NUCLEOTIDE SEQUENCE [LARGE SCALE GENOMIC DNA]</scope>
    <source>
        <strain evidence="1 2">MUCL2120</strain>
    </source>
</reference>
<dbReference type="Proteomes" id="UP000297452">
    <property type="component" value="Unassembled WGS sequence"/>
</dbReference>
<keyword evidence="2" id="KW-1185">Reference proteome</keyword>
<dbReference type="AlphaFoldDB" id="A0A4Z1I977"/>
<organism evidence="1 2">
    <name type="scientific">Botryotinia narcissicola</name>
    <dbReference type="NCBI Taxonomy" id="278944"/>
    <lineage>
        <taxon>Eukaryota</taxon>
        <taxon>Fungi</taxon>
        <taxon>Dikarya</taxon>
        <taxon>Ascomycota</taxon>
        <taxon>Pezizomycotina</taxon>
        <taxon>Leotiomycetes</taxon>
        <taxon>Helotiales</taxon>
        <taxon>Sclerotiniaceae</taxon>
        <taxon>Botryotinia</taxon>
    </lineage>
</organism>